<dbReference type="Pfam" id="PF01062">
    <property type="entry name" value="Bestrophin"/>
    <property type="match status" value="1"/>
</dbReference>
<dbReference type="InterPro" id="IPR000615">
    <property type="entry name" value="Bestrophin"/>
</dbReference>
<evidence type="ECO:0000256" key="3">
    <source>
        <dbReference type="ARBA" id="ARBA00022989"/>
    </source>
</evidence>
<dbReference type="GO" id="GO:0005254">
    <property type="term" value="F:chloride channel activity"/>
    <property type="evidence" value="ECO:0007669"/>
    <property type="project" value="InterPro"/>
</dbReference>
<evidence type="ECO:0008006" key="10">
    <source>
        <dbReference type="Google" id="ProtNLM"/>
    </source>
</evidence>
<gene>
    <name evidence="8" type="ORF">BIW11_06035</name>
</gene>
<reference evidence="8 9" key="1">
    <citation type="journal article" date="2017" name="Gigascience">
        <title>Draft genome of the honey bee ectoparasitic mite, Tropilaelaps mercedesae, is shaped by the parasitic life history.</title>
        <authorList>
            <person name="Dong X."/>
            <person name="Armstrong S.D."/>
            <person name="Xia D."/>
            <person name="Makepeace B.L."/>
            <person name="Darby A.C."/>
            <person name="Kadowaki T."/>
        </authorList>
    </citation>
    <scope>NUCLEOTIDE SEQUENCE [LARGE SCALE GENOMIC DNA]</scope>
    <source>
        <strain evidence="8">Wuxi-XJTLU</strain>
    </source>
</reference>
<feature type="compositionally biased region" description="Basic and acidic residues" evidence="6">
    <location>
        <begin position="854"/>
        <end position="864"/>
    </location>
</feature>
<evidence type="ECO:0000313" key="8">
    <source>
        <dbReference type="EMBL" id="OQR78999.1"/>
    </source>
</evidence>
<dbReference type="InParanoid" id="A0A1V9XZV1"/>
<feature type="compositionally biased region" description="Basic and acidic residues" evidence="6">
    <location>
        <begin position="888"/>
        <end position="900"/>
    </location>
</feature>
<protein>
    <recommendedName>
        <fullName evidence="10">Bestrophin homolog</fullName>
    </recommendedName>
</protein>
<evidence type="ECO:0000256" key="1">
    <source>
        <dbReference type="ARBA" id="ARBA00004370"/>
    </source>
</evidence>
<feature type="region of interest" description="Disordered" evidence="6">
    <location>
        <begin position="378"/>
        <end position="398"/>
    </location>
</feature>
<keyword evidence="2 7" id="KW-0812">Transmembrane</keyword>
<feature type="region of interest" description="Disordered" evidence="6">
    <location>
        <begin position="701"/>
        <end position="720"/>
    </location>
</feature>
<dbReference type="PANTHER" id="PTHR10736">
    <property type="entry name" value="BESTROPHIN"/>
    <property type="match status" value="1"/>
</dbReference>
<dbReference type="OrthoDB" id="201595at2759"/>
<feature type="transmembrane region" description="Helical" evidence="7">
    <location>
        <begin position="75"/>
        <end position="94"/>
    </location>
</feature>
<feature type="region of interest" description="Disordered" evidence="6">
    <location>
        <begin position="436"/>
        <end position="456"/>
    </location>
</feature>
<keyword evidence="9" id="KW-1185">Reference proteome</keyword>
<dbReference type="EMBL" id="MNPL01001593">
    <property type="protein sequence ID" value="OQR78999.1"/>
    <property type="molecule type" value="Genomic_DNA"/>
</dbReference>
<comment type="similarity">
    <text evidence="5">Belongs to the anion channel-forming bestrophin (TC 1.A.46) family. Calcium-sensitive chloride channel subfamily.</text>
</comment>
<feature type="compositionally biased region" description="Polar residues" evidence="6">
    <location>
        <begin position="804"/>
        <end position="822"/>
    </location>
</feature>
<evidence type="ECO:0000256" key="2">
    <source>
        <dbReference type="ARBA" id="ARBA00022692"/>
    </source>
</evidence>
<feature type="region of interest" description="Disordered" evidence="6">
    <location>
        <begin position="512"/>
        <end position="532"/>
    </location>
</feature>
<feature type="region of interest" description="Disordered" evidence="6">
    <location>
        <begin position="731"/>
        <end position="900"/>
    </location>
</feature>
<keyword evidence="4 7" id="KW-0472">Membrane</keyword>
<dbReference type="AlphaFoldDB" id="A0A1V9XZV1"/>
<feature type="compositionally biased region" description="Pro residues" evidence="6">
    <location>
        <begin position="737"/>
        <end position="749"/>
    </location>
</feature>
<dbReference type="FunCoup" id="A0A1V9XZV1">
    <property type="interactions" value="98"/>
</dbReference>
<organism evidence="8 9">
    <name type="scientific">Tropilaelaps mercedesae</name>
    <dbReference type="NCBI Taxonomy" id="418985"/>
    <lineage>
        <taxon>Eukaryota</taxon>
        <taxon>Metazoa</taxon>
        <taxon>Ecdysozoa</taxon>
        <taxon>Arthropoda</taxon>
        <taxon>Chelicerata</taxon>
        <taxon>Arachnida</taxon>
        <taxon>Acari</taxon>
        <taxon>Parasitiformes</taxon>
        <taxon>Mesostigmata</taxon>
        <taxon>Gamasina</taxon>
        <taxon>Dermanyssoidea</taxon>
        <taxon>Laelapidae</taxon>
        <taxon>Tropilaelaps</taxon>
    </lineage>
</organism>
<evidence type="ECO:0000256" key="4">
    <source>
        <dbReference type="ARBA" id="ARBA00023136"/>
    </source>
</evidence>
<dbReference type="STRING" id="418985.A0A1V9XZV1"/>
<keyword evidence="3 7" id="KW-1133">Transmembrane helix</keyword>
<evidence type="ECO:0000256" key="6">
    <source>
        <dbReference type="SAM" id="MobiDB-lite"/>
    </source>
</evidence>
<evidence type="ECO:0000313" key="9">
    <source>
        <dbReference type="Proteomes" id="UP000192247"/>
    </source>
</evidence>
<feature type="transmembrane region" description="Helical" evidence="7">
    <location>
        <begin position="31"/>
        <end position="54"/>
    </location>
</feature>
<evidence type="ECO:0000256" key="5">
    <source>
        <dbReference type="ARBA" id="ARBA00034769"/>
    </source>
</evidence>
<feature type="compositionally biased region" description="Basic and acidic residues" evidence="6">
    <location>
        <begin position="772"/>
        <end position="786"/>
    </location>
</feature>
<comment type="subcellular location">
    <subcellularLocation>
        <location evidence="1">Membrane</location>
    </subcellularLocation>
</comment>
<name>A0A1V9XZV1_9ACAR</name>
<dbReference type="GO" id="GO:0016020">
    <property type="term" value="C:membrane"/>
    <property type="evidence" value="ECO:0007669"/>
    <property type="project" value="UniProtKB-SubCell"/>
</dbReference>
<feature type="transmembrane region" description="Helical" evidence="7">
    <location>
        <begin position="235"/>
        <end position="254"/>
    </location>
</feature>
<dbReference type="PANTHER" id="PTHR10736:SF0">
    <property type="entry name" value="BESTROPHIN HOMOLOG"/>
    <property type="match status" value="1"/>
</dbReference>
<proteinExistence type="inferred from homology"/>
<accession>A0A1V9XZV1</accession>
<evidence type="ECO:0000256" key="7">
    <source>
        <dbReference type="SAM" id="Phobius"/>
    </source>
</evidence>
<sequence>MTVSYQYDVASTSSGGFIRLLFRWKGSVWKLVYYELSLLALGYASLSLLYRYAFNEGQRELFEKIVYYCSKFMDKIPLSFLLGFYVSFTATRWWNQYMAIPWPDKVMNVVSMYVPGTDERSRMLRRTLMRYLNLTLILVLRSISKAVKRRFPTKEHLIEGGFMTKLESDIWLSIPSNEFNTFWVPCTWFINLLREAKMDCRVTDGYGVKLIMEEFNEFRAKCGLLWSYDWISIPLVYTQVVTLATYAFFAAAMFGRQYVQSKDPIIAKELHFDFYVPAFTVVQYFLYMGLLKVAEQLINPFGDDDEDFELNWIIDRHVKVCYLGVDTLCGPPPPLVKDSYFSQMDYKLPYTAASVAYKKKTYRGSAAWMHVPQKEQSMVVPDVSEEEDEAQTSSEEVQQKSSTWNLLKGHHRHSVAATKDPASQMEAGDSTLHIHFKGPTPNGSEQLINEDLSGSLPQDPNRLQLPADDGTISQMSGSLKGAECGMPTRKTKKRGIFMKKGVKVQAWKGPQADYEFPQKSPKSKKHTPRSKVTFVDERASRIPRRLSSPVLRTTSSSQPELANLAVSKDKLKERLSLATAALRKAEMPQYTLASMLRYRKTLAAAESLDLPMTVQPDAWLHHRSLPNLTVDSHPEFMASTDVVIDVEPPSRDSESPESEYVMKFLKDGSSDKGKMVLVPVHRAGSVESLITPKRYPLLRKRSTSLDSYTPPPSPEGPVVTISLRPRADVTVEASIIPPKPRTPTPPPFLPKEQTPMAPPPLPPKSLTARMEASPKSKEPQEIESGAKPKLFKLRKSSAKGPDSLKTTSYMQDKAGPSQSRRQQPIPGLINPPPLPFCAEMPKLRPVQLPDEREEDKPVEDRTSEGELSMLSPQTEHLLLPSQLRRISRSFDPKTKKKKES</sequence>
<feature type="transmembrane region" description="Helical" evidence="7">
    <location>
        <begin position="274"/>
        <end position="291"/>
    </location>
</feature>
<dbReference type="Proteomes" id="UP000192247">
    <property type="component" value="Unassembled WGS sequence"/>
</dbReference>
<dbReference type="InterPro" id="IPR021134">
    <property type="entry name" value="Bestrophin-like"/>
</dbReference>
<comment type="caution">
    <text evidence="8">The sequence shown here is derived from an EMBL/GenBank/DDBJ whole genome shotgun (WGS) entry which is preliminary data.</text>
</comment>